<name>A0A1M6E0X0_9BACE</name>
<evidence type="ECO:0000256" key="2">
    <source>
        <dbReference type="SAM" id="SignalP"/>
    </source>
</evidence>
<dbReference type="AlphaFoldDB" id="A0A1M6E0X0"/>
<dbReference type="Pfam" id="PF00722">
    <property type="entry name" value="Glyco_hydro_16"/>
    <property type="match status" value="1"/>
</dbReference>
<dbReference type="PANTHER" id="PTHR10963">
    <property type="entry name" value="GLYCOSYL HYDROLASE-RELATED"/>
    <property type="match status" value="1"/>
</dbReference>
<dbReference type="eggNOG" id="COG2273">
    <property type="taxonomic scope" value="Bacteria"/>
</dbReference>
<dbReference type="Gene3D" id="2.60.120.200">
    <property type="match status" value="1"/>
</dbReference>
<sequence length="492" mass="56087">MKNKIRIWAVLCVAACTITFFACDDEKDITYKGNLDLNLLGIKQASEIWDGTKCNVTTNIQQPKEGESQKVDNFSYRLNLALYQNRKAEKDATVDLVIATDSLNKAIAMVGTSSIYDVFKDVELLPEEYYNLSASKMELSADSKISEEVELNVYSTKLITLIQDERKKSATFVLPIQVQNSSSYTINGKTNTIMFFFNVTYVAPANPEDYVADGEGVPDDHTLEGGYKLLWHDEFNGTGAPNAEMWRFEEGFQRNEEDQWYKKENAEMKENALVFTAKQERVKNPNYNPNATGGNSWKQTREYAEYTSACVVATNNYAFKYGRLIVRAKVPIEQGGWPAIWSTGNWYEWPLGGEIDILEFYKEKIHANLCWGGSSRWNGTWNSANYPITDFTSKDAKWAEKYHIWRMDWDEKYIRIYLDDVLLNETDLSTTNNKGDHGAGDGGNINPFSNNIEGFGQLMMLNLAIGGNNGRPIEATFPLEYRVDYVRVYQKQ</sequence>
<dbReference type="InterPro" id="IPR013320">
    <property type="entry name" value="ConA-like_dom_sf"/>
</dbReference>
<evidence type="ECO:0000256" key="1">
    <source>
        <dbReference type="ARBA" id="ARBA00006865"/>
    </source>
</evidence>
<dbReference type="Pfam" id="PF08522">
    <property type="entry name" value="BT_3987-like_N"/>
    <property type="match status" value="1"/>
</dbReference>
<evidence type="ECO:0000313" key="4">
    <source>
        <dbReference type="EMBL" id="SHI79152.1"/>
    </source>
</evidence>
<dbReference type="SUPFAM" id="SSF49899">
    <property type="entry name" value="Concanavalin A-like lectins/glucanases"/>
    <property type="match status" value="1"/>
</dbReference>
<feature type="chain" id="PRO_5009916900" description="GH16 domain-containing protein" evidence="2">
    <location>
        <begin position="23"/>
        <end position="492"/>
    </location>
</feature>
<reference evidence="5" key="1">
    <citation type="submission" date="2016-11" db="EMBL/GenBank/DDBJ databases">
        <authorList>
            <person name="Varghese N."/>
            <person name="Submissions S."/>
        </authorList>
    </citation>
    <scope>NUCLEOTIDE SEQUENCE [LARGE SCALE GENOMIC DNA]</scope>
    <source>
        <strain evidence="5">DSM 26884</strain>
    </source>
</reference>
<accession>A0A1M6E0X0</accession>
<feature type="signal peptide" evidence="2">
    <location>
        <begin position="1"/>
        <end position="22"/>
    </location>
</feature>
<dbReference type="PROSITE" id="PS51257">
    <property type="entry name" value="PROKAR_LIPOPROTEIN"/>
    <property type="match status" value="1"/>
</dbReference>
<dbReference type="PROSITE" id="PS51762">
    <property type="entry name" value="GH16_2"/>
    <property type="match status" value="1"/>
</dbReference>
<comment type="similarity">
    <text evidence="1">Belongs to the glycosyl hydrolase 16 family.</text>
</comment>
<evidence type="ECO:0000259" key="3">
    <source>
        <dbReference type="PROSITE" id="PS51762"/>
    </source>
</evidence>
<dbReference type="InterPro" id="IPR050546">
    <property type="entry name" value="Glycosyl_Hydrlase_16"/>
</dbReference>
<dbReference type="Proteomes" id="UP000184192">
    <property type="component" value="Unassembled WGS sequence"/>
</dbReference>
<evidence type="ECO:0000313" key="5">
    <source>
        <dbReference type="Proteomes" id="UP000184192"/>
    </source>
</evidence>
<dbReference type="InterPro" id="IPR013728">
    <property type="entry name" value="BT_3987-like_N"/>
</dbReference>
<keyword evidence="2" id="KW-0732">Signal</keyword>
<gene>
    <name evidence="4" type="ORF">SAMN05444350_10836</name>
</gene>
<dbReference type="GO" id="GO:0005975">
    <property type="term" value="P:carbohydrate metabolic process"/>
    <property type="evidence" value="ECO:0007669"/>
    <property type="project" value="InterPro"/>
</dbReference>
<dbReference type="Gene3D" id="2.60.40.1740">
    <property type="entry name" value="hypothetical protein (bacova_03559)"/>
    <property type="match status" value="1"/>
</dbReference>
<dbReference type="GO" id="GO:0004553">
    <property type="term" value="F:hydrolase activity, hydrolyzing O-glycosyl compounds"/>
    <property type="evidence" value="ECO:0007669"/>
    <property type="project" value="InterPro"/>
</dbReference>
<dbReference type="PANTHER" id="PTHR10963:SF55">
    <property type="entry name" value="GLYCOSIDE HYDROLASE FAMILY 16 PROTEIN"/>
    <property type="match status" value="1"/>
</dbReference>
<dbReference type="EMBL" id="FQZN01000008">
    <property type="protein sequence ID" value="SHI79152.1"/>
    <property type="molecule type" value="Genomic_DNA"/>
</dbReference>
<protein>
    <recommendedName>
        <fullName evidence="3">GH16 domain-containing protein</fullName>
    </recommendedName>
</protein>
<dbReference type="CDD" id="cd08023">
    <property type="entry name" value="GH16_laminarinase_like"/>
    <property type="match status" value="1"/>
</dbReference>
<keyword evidence="5" id="KW-1185">Reference proteome</keyword>
<dbReference type="GeneID" id="92711729"/>
<dbReference type="InterPro" id="IPR000757">
    <property type="entry name" value="Beta-glucanase-like"/>
</dbReference>
<dbReference type="RefSeq" id="WP_025831443.1">
    <property type="nucleotide sequence ID" value="NZ_FQZN01000008.1"/>
</dbReference>
<organism evidence="4 5">
    <name type="scientific">Bacteroides stercorirosoris</name>
    <dbReference type="NCBI Taxonomy" id="871324"/>
    <lineage>
        <taxon>Bacteria</taxon>
        <taxon>Pseudomonadati</taxon>
        <taxon>Bacteroidota</taxon>
        <taxon>Bacteroidia</taxon>
        <taxon>Bacteroidales</taxon>
        <taxon>Bacteroidaceae</taxon>
        <taxon>Bacteroides</taxon>
    </lineage>
</organism>
<feature type="domain" description="GH16" evidence="3">
    <location>
        <begin position="199"/>
        <end position="492"/>
    </location>
</feature>
<proteinExistence type="inferred from homology"/>